<evidence type="ECO:0000313" key="2">
    <source>
        <dbReference type="Proteomes" id="UP000553632"/>
    </source>
</evidence>
<comment type="caution">
    <text evidence="1">The sequence shown here is derived from an EMBL/GenBank/DDBJ whole genome shotgun (WGS) entry which is preliminary data.</text>
</comment>
<accession>A0A7J6SYI1</accession>
<sequence length="118" mass="13047">LVSEARILRIEAGVTQEYLAGVNRSQKCFDDVRMWKPYNVIEGKGAYVEAPKDIRKELACLGTKGLQALKPSLDLWILNGNYTGSGAGRHLSLVFDGGFVRDAYLTVGEVDKERRTAT</sequence>
<proteinExistence type="predicted"/>
<feature type="non-terminal residue" evidence="1">
    <location>
        <position position="118"/>
    </location>
</feature>
<evidence type="ECO:0000313" key="1">
    <source>
        <dbReference type="EMBL" id="KAF4737845.1"/>
    </source>
</evidence>
<reference evidence="1 2" key="1">
    <citation type="submission" date="2020-04" db="EMBL/GenBank/DDBJ databases">
        <title>Perkinsus olseni comparative genomics.</title>
        <authorList>
            <person name="Bogema D.R."/>
        </authorList>
    </citation>
    <scope>NUCLEOTIDE SEQUENCE [LARGE SCALE GENOMIC DNA]</scope>
    <source>
        <strain evidence="1 2">ATCC PRA-207</strain>
    </source>
</reference>
<dbReference type="AlphaFoldDB" id="A0A7J6SYI1"/>
<keyword evidence="2" id="KW-1185">Reference proteome</keyword>
<dbReference type="Proteomes" id="UP000553632">
    <property type="component" value="Unassembled WGS sequence"/>
</dbReference>
<organism evidence="1 2">
    <name type="scientific">Perkinsus olseni</name>
    <name type="common">Perkinsus atlanticus</name>
    <dbReference type="NCBI Taxonomy" id="32597"/>
    <lineage>
        <taxon>Eukaryota</taxon>
        <taxon>Sar</taxon>
        <taxon>Alveolata</taxon>
        <taxon>Perkinsozoa</taxon>
        <taxon>Perkinsea</taxon>
        <taxon>Perkinsida</taxon>
        <taxon>Perkinsidae</taxon>
        <taxon>Perkinsus</taxon>
    </lineage>
</organism>
<feature type="non-terminal residue" evidence="1">
    <location>
        <position position="1"/>
    </location>
</feature>
<protein>
    <submittedName>
        <fullName evidence="1">Uncharacterized protein</fullName>
    </submittedName>
</protein>
<name>A0A7J6SYI1_PEROL</name>
<dbReference type="EMBL" id="JABANO010014883">
    <property type="protein sequence ID" value="KAF4737845.1"/>
    <property type="molecule type" value="Genomic_DNA"/>
</dbReference>
<gene>
    <name evidence="1" type="ORF">FOZ63_022899</name>
</gene>